<dbReference type="AlphaFoldDB" id="A0A932HZJ9"/>
<dbReference type="Proteomes" id="UP000782312">
    <property type="component" value="Unassembled WGS sequence"/>
</dbReference>
<dbReference type="Gene3D" id="2.60.40.420">
    <property type="entry name" value="Cupredoxins - blue copper proteins"/>
    <property type="match status" value="1"/>
</dbReference>
<dbReference type="EMBL" id="JACPUR010000034">
    <property type="protein sequence ID" value="MBI3128624.1"/>
    <property type="molecule type" value="Genomic_DNA"/>
</dbReference>
<gene>
    <name evidence="1" type="ORF">HYZ11_13550</name>
</gene>
<evidence type="ECO:0000313" key="2">
    <source>
        <dbReference type="Proteomes" id="UP000782312"/>
    </source>
</evidence>
<proteinExistence type="predicted"/>
<protein>
    <submittedName>
        <fullName evidence="1">Cupredoxin domain-containing protein</fullName>
    </submittedName>
</protein>
<evidence type="ECO:0000313" key="1">
    <source>
        <dbReference type="EMBL" id="MBI3128624.1"/>
    </source>
</evidence>
<dbReference type="InterPro" id="IPR008972">
    <property type="entry name" value="Cupredoxin"/>
</dbReference>
<comment type="caution">
    <text evidence="1">The sequence shown here is derived from an EMBL/GenBank/DDBJ whole genome shotgun (WGS) entry which is preliminary data.</text>
</comment>
<reference evidence="1" key="1">
    <citation type="submission" date="2020-07" db="EMBL/GenBank/DDBJ databases">
        <title>Huge and variable diversity of episymbiotic CPR bacteria and DPANN archaea in groundwater ecosystems.</title>
        <authorList>
            <person name="He C.Y."/>
            <person name="Keren R."/>
            <person name="Whittaker M."/>
            <person name="Farag I.F."/>
            <person name="Doudna J."/>
            <person name="Cate J.H.D."/>
            <person name="Banfield J.F."/>
        </authorList>
    </citation>
    <scope>NUCLEOTIDE SEQUENCE</scope>
    <source>
        <strain evidence="1">NC_groundwater_763_Ag_S-0.2um_68_21</strain>
    </source>
</reference>
<accession>A0A932HZJ9</accession>
<sequence length="154" mass="16735">MSMRWFVAVAFVVMLAGLAGLPEARGAERVFYVLGAEPKGTAAAAKEPFPQAKLPAGPGMVLKAPDAKGDWQVSAYVFLPAQIVVRKGDDVTLHFVGIHGSLHTLAVEHYQTQGVKLRRGHVETMRFKADRAGVFRIICAEHQPTMNGELIVQD</sequence>
<dbReference type="SUPFAM" id="SSF49503">
    <property type="entry name" value="Cupredoxins"/>
    <property type="match status" value="1"/>
</dbReference>
<name>A0A932HZJ9_UNCTE</name>
<organism evidence="1 2">
    <name type="scientific">Tectimicrobiota bacterium</name>
    <dbReference type="NCBI Taxonomy" id="2528274"/>
    <lineage>
        <taxon>Bacteria</taxon>
        <taxon>Pseudomonadati</taxon>
        <taxon>Nitrospinota/Tectimicrobiota group</taxon>
        <taxon>Candidatus Tectimicrobiota</taxon>
    </lineage>
</organism>